<gene>
    <name evidence="1" type="ORF">STCU_07397</name>
</gene>
<dbReference type="EMBL" id="ATMH01007397">
    <property type="protein sequence ID" value="EPY23902.1"/>
    <property type="molecule type" value="Genomic_DNA"/>
</dbReference>
<dbReference type="AlphaFoldDB" id="S9TZC7"/>
<proteinExistence type="predicted"/>
<reference evidence="1 2" key="1">
    <citation type="journal article" date="2013" name="PLoS ONE">
        <title>Predicting the Proteins of Angomonas deanei, Strigomonas culicis and Their Respective Endosymbionts Reveals New Aspects of the Trypanosomatidae Family.</title>
        <authorList>
            <person name="Motta M.C."/>
            <person name="Martins A.C."/>
            <person name="de Souza S.S."/>
            <person name="Catta-Preta C.M."/>
            <person name="Silva R."/>
            <person name="Klein C.C."/>
            <person name="de Almeida L.G."/>
            <person name="de Lima Cunha O."/>
            <person name="Ciapina L.P."/>
            <person name="Brocchi M."/>
            <person name="Colabardini A.C."/>
            <person name="de Araujo Lima B."/>
            <person name="Machado C.R."/>
            <person name="de Almeida Soares C.M."/>
            <person name="Probst C.M."/>
            <person name="de Menezes C.B."/>
            <person name="Thompson C.E."/>
            <person name="Bartholomeu D.C."/>
            <person name="Gradia D.F."/>
            <person name="Pavoni D.P."/>
            <person name="Grisard E.C."/>
            <person name="Fantinatti-Garboggini F."/>
            <person name="Marchini F.K."/>
            <person name="Rodrigues-Luiz G.F."/>
            <person name="Wagner G."/>
            <person name="Goldman G.H."/>
            <person name="Fietto J.L."/>
            <person name="Elias M.C."/>
            <person name="Goldman M.H."/>
            <person name="Sagot M.F."/>
            <person name="Pereira M."/>
            <person name="Stoco P.H."/>
            <person name="de Mendonca-Neto R.P."/>
            <person name="Teixeira S.M."/>
            <person name="Maciel T.E."/>
            <person name="de Oliveira Mendes T.A."/>
            <person name="Urmenyi T.P."/>
            <person name="de Souza W."/>
            <person name="Schenkman S."/>
            <person name="de Vasconcelos A.T."/>
        </authorList>
    </citation>
    <scope>NUCLEOTIDE SEQUENCE [LARGE SCALE GENOMIC DNA]</scope>
</reference>
<organism evidence="1 2">
    <name type="scientific">Strigomonas culicis</name>
    <dbReference type="NCBI Taxonomy" id="28005"/>
    <lineage>
        <taxon>Eukaryota</taxon>
        <taxon>Discoba</taxon>
        <taxon>Euglenozoa</taxon>
        <taxon>Kinetoplastea</taxon>
        <taxon>Metakinetoplastina</taxon>
        <taxon>Trypanosomatida</taxon>
        <taxon>Trypanosomatidae</taxon>
        <taxon>Strigomonadinae</taxon>
        <taxon>Strigomonas</taxon>
    </lineage>
</organism>
<evidence type="ECO:0000313" key="1">
    <source>
        <dbReference type="EMBL" id="EPY23902.1"/>
    </source>
</evidence>
<comment type="caution">
    <text evidence="1">The sequence shown here is derived from an EMBL/GenBank/DDBJ whole genome shotgun (WGS) entry which is preliminary data.</text>
</comment>
<protein>
    <submittedName>
        <fullName evidence="1">Uncharacterized protein</fullName>
    </submittedName>
</protein>
<evidence type="ECO:0000313" key="2">
    <source>
        <dbReference type="Proteomes" id="UP000015354"/>
    </source>
</evidence>
<dbReference type="OrthoDB" id="425602at2759"/>
<keyword evidence="2" id="KW-1185">Reference proteome</keyword>
<dbReference type="Proteomes" id="UP000015354">
    <property type="component" value="Unassembled WGS sequence"/>
</dbReference>
<sequence length="121" mass="13818">MALANERELRTLPPEGHEVYRWPSDLANPDAGYVVFIDEATRQRRIKARAPEDAEEQRLSAKAEMRRTAMEAFRRTACLVPVEAITYRVAVNTILRDLETRGMIPAAKLFTASELDEIKPY</sequence>
<name>S9TZC7_9TRYP</name>
<accession>S9TZC7</accession>